<organism evidence="5 6">
    <name type="scientific">Actinomadura rubrisoli</name>
    <dbReference type="NCBI Taxonomy" id="2530368"/>
    <lineage>
        <taxon>Bacteria</taxon>
        <taxon>Bacillati</taxon>
        <taxon>Actinomycetota</taxon>
        <taxon>Actinomycetes</taxon>
        <taxon>Streptosporangiales</taxon>
        <taxon>Thermomonosporaceae</taxon>
        <taxon>Actinomadura</taxon>
    </lineage>
</organism>
<keyword evidence="5" id="KW-0032">Aminotransferase</keyword>
<evidence type="ECO:0000256" key="3">
    <source>
        <dbReference type="PIRSR" id="PIRSR000390-2"/>
    </source>
</evidence>
<dbReference type="GO" id="GO:0008483">
    <property type="term" value="F:transaminase activity"/>
    <property type="evidence" value="ECO:0007669"/>
    <property type="project" value="UniProtKB-KW"/>
</dbReference>
<dbReference type="SUPFAM" id="SSF53383">
    <property type="entry name" value="PLP-dependent transferases"/>
    <property type="match status" value="1"/>
</dbReference>
<evidence type="ECO:0000256" key="4">
    <source>
        <dbReference type="RuleBase" id="RU004508"/>
    </source>
</evidence>
<comment type="similarity">
    <text evidence="4">Belongs to the DegT/DnrJ/EryC1 family.</text>
</comment>
<feature type="active site" description="Proton acceptor" evidence="2">
    <location>
        <position position="193"/>
    </location>
</feature>
<dbReference type="AlphaFoldDB" id="A0A4R5C7P2"/>
<sequence>MRRRAMAGPGAYVFGDEERREVEDVLTSGHLSRYGSADDPGFTQKVHTLEQEFAAHCGVAHAVATSSGTGALLISLLAAGIGPGDEVLVPGFTYVATMGAIVHARAVPVLVEVDESLTMDPQDLRRKITPRTRAVLVVHMLGNACDMRQIRKIVEERDLVLIEDACQAGGGSYDGRALGSFGALGAFSFNRYKMMSTGDGGIVVTDDQRLYERVFALHDQGHIPLRAGGKMAGHARSLIGLNFKMNELTGAVALAQLRKVDGIVATLREKKAALRARIPDLPGVRPRVLNDPAGDCASLLTYLFDEREHAEAVAARLGVRTVAGSGWHVYGLMDQIVEHKTPVPGWSEPARYAQPGDLPRTDDILGRAINISVGVVDNGIGAGFGINIASSDAEITLVAERFAAACEAA</sequence>
<dbReference type="InterPro" id="IPR015424">
    <property type="entry name" value="PyrdxlP-dep_Trfase"/>
</dbReference>
<dbReference type="CDD" id="cd00616">
    <property type="entry name" value="AHBA_syn"/>
    <property type="match status" value="1"/>
</dbReference>
<evidence type="ECO:0000256" key="1">
    <source>
        <dbReference type="ARBA" id="ARBA00001933"/>
    </source>
</evidence>
<reference evidence="5 6" key="1">
    <citation type="submission" date="2019-03" db="EMBL/GenBank/DDBJ databases">
        <title>Draft genome sequences of novel Actinobacteria.</title>
        <authorList>
            <person name="Sahin N."/>
            <person name="Ay H."/>
            <person name="Saygin H."/>
        </authorList>
    </citation>
    <scope>NUCLEOTIDE SEQUENCE [LARGE SCALE GENOMIC DNA]</scope>
    <source>
        <strain evidence="5 6">H3C3</strain>
    </source>
</reference>
<evidence type="ECO:0000313" key="6">
    <source>
        <dbReference type="Proteomes" id="UP000294513"/>
    </source>
</evidence>
<dbReference type="Gene3D" id="3.40.640.10">
    <property type="entry name" value="Type I PLP-dependent aspartate aminotransferase-like (Major domain)"/>
    <property type="match status" value="1"/>
</dbReference>
<name>A0A4R5C7P2_9ACTN</name>
<dbReference type="InterPro" id="IPR015422">
    <property type="entry name" value="PyrdxlP-dep_Trfase_small"/>
</dbReference>
<dbReference type="InterPro" id="IPR000653">
    <property type="entry name" value="DegT/StrS_aminotransferase"/>
</dbReference>
<dbReference type="PIRSF" id="PIRSF000390">
    <property type="entry name" value="PLP_StrS"/>
    <property type="match status" value="1"/>
</dbReference>
<comment type="cofactor">
    <cofactor evidence="1">
        <name>pyridoxal 5'-phosphate</name>
        <dbReference type="ChEBI" id="CHEBI:597326"/>
    </cofactor>
</comment>
<keyword evidence="6" id="KW-1185">Reference proteome</keyword>
<comment type="caution">
    <text evidence="5">The sequence shown here is derived from an EMBL/GenBank/DDBJ whole genome shotgun (WGS) entry which is preliminary data.</text>
</comment>
<dbReference type="Pfam" id="PF01041">
    <property type="entry name" value="DegT_DnrJ_EryC1"/>
    <property type="match status" value="1"/>
</dbReference>
<protein>
    <submittedName>
        <fullName evidence="5">DegT/DnrJ/EryC1/StrS family aminotransferase</fullName>
    </submittedName>
</protein>
<keyword evidence="5" id="KW-0808">Transferase</keyword>
<dbReference type="Proteomes" id="UP000294513">
    <property type="component" value="Unassembled WGS sequence"/>
</dbReference>
<dbReference type="GO" id="GO:0030170">
    <property type="term" value="F:pyridoxal phosphate binding"/>
    <property type="evidence" value="ECO:0007669"/>
    <property type="project" value="TreeGrafter"/>
</dbReference>
<dbReference type="InterPro" id="IPR015421">
    <property type="entry name" value="PyrdxlP-dep_Trfase_major"/>
</dbReference>
<keyword evidence="3 4" id="KW-0663">Pyridoxal phosphate</keyword>
<accession>A0A4R5C7P2</accession>
<dbReference type="OrthoDB" id="5342089at2"/>
<dbReference type="GO" id="GO:0000271">
    <property type="term" value="P:polysaccharide biosynthetic process"/>
    <property type="evidence" value="ECO:0007669"/>
    <property type="project" value="TreeGrafter"/>
</dbReference>
<evidence type="ECO:0000313" key="5">
    <source>
        <dbReference type="EMBL" id="TDD95135.1"/>
    </source>
</evidence>
<dbReference type="PANTHER" id="PTHR30244">
    <property type="entry name" value="TRANSAMINASE"/>
    <property type="match status" value="1"/>
</dbReference>
<dbReference type="EMBL" id="SMKU01000014">
    <property type="protein sequence ID" value="TDD95135.1"/>
    <property type="molecule type" value="Genomic_DNA"/>
</dbReference>
<evidence type="ECO:0000256" key="2">
    <source>
        <dbReference type="PIRSR" id="PIRSR000390-1"/>
    </source>
</evidence>
<dbReference type="PANTHER" id="PTHR30244:SF34">
    <property type="entry name" value="DTDP-4-AMINO-4,6-DIDEOXYGALACTOSE TRANSAMINASE"/>
    <property type="match status" value="1"/>
</dbReference>
<feature type="modified residue" description="N6-(pyridoxal phosphate)lysine" evidence="3">
    <location>
        <position position="193"/>
    </location>
</feature>
<gene>
    <name evidence="5" type="ORF">E1298_05695</name>
</gene>
<dbReference type="Gene3D" id="3.90.1150.10">
    <property type="entry name" value="Aspartate Aminotransferase, domain 1"/>
    <property type="match status" value="1"/>
</dbReference>
<proteinExistence type="inferred from homology"/>